<feature type="signal peptide" evidence="5">
    <location>
        <begin position="1"/>
        <end position="21"/>
    </location>
</feature>
<comment type="similarity">
    <text evidence="2 4">Belongs to the AB hydrolase superfamily. Lipase family.</text>
</comment>
<evidence type="ECO:0000256" key="5">
    <source>
        <dbReference type="SAM" id="SignalP"/>
    </source>
</evidence>
<dbReference type="PANTHER" id="PTHR11610">
    <property type="entry name" value="LIPASE"/>
    <property type="match status" value="1"/>
</dbReference>
<dbReference type="InterPro" id="IPR000734">
    <property type="entry name" value="TAG_lipase"/>
</dbReference>
<evidence type="ECO:0000256" key="2">
    <source>
        <dbReference type="ARBA" id="ARBA00010701"/>
    </source>
</evidence>
<dbReference type="GO" id="GO:0005615">
    <property type="term" value="C:extracellular space"/>
    <property type="evidence" value="ECO:0007669"/>
    <property type="project" value="TreeGrafter"/>
</dbReference>
<dbReference type="GO" id="GO:0016042">
    <property type="term" value="P:lipid catabolic process"/>
    <property type="evidence" value="ECO:0007669"/>
    <property type="project" value="TreeGrafter"/>
</dbReference>
<reference evidence="8" key="1">
    <citation type="submission" date="2025-08" db="UniProtKB">
        <authorList>
            <consortium name="RefSeq"/>
        </authorList>
    </citation>
    <scope>IDENTIFICATION</scope>
    <source>
        <tissue evidence="8">Whole larval tissue</tissue>
    </source>
</reference>
<accession>A0A9R0CYM1</accession>
<feature type="domain" description="Lipase" evidence="6">
    <location>
        <begin position="44"/>
        <end position="314"/>
    </location>
</feature>
<dbReference type="GO" id="GO:0016298">
    <property type="term" value="F:lipase activity"/>
    <property type="evidence" value="ECO:0007669"/>
    <property type="project" value="InterPro"/>
</dbReference>
<dbReference type="InterPro" id="IPR013818">
    <property type="entry name" value="Lipase"/>
</dbReference>
<gene>
    <name evidence="8" type="primary">LOC118265142</name>
</gene>
<dbReference type="GeneID" id="118265142"/>
<dbReference type="PANTHER" id="PTHR11610:SF173">
    <property type="entry name" value="LIPASE DOMAIN-CONTAINING PROTEIN-RELATED"/>
    <property type="match status" value="1"/>
</dbReference>
<organism evidence="7 8">
    <name type="scientific">Spodoptera frugiperda</name>
    <name type="common">Fall armyworm</name>
    <dbReference type="NCBI Taxonomy" id="7108"/>
    <lineage>
        <taxon>Eukaryota</taxon>
        <taxon>Metazoa</taxon>
        <taxon>Ecdysozoa</taxon>
        <taxon>Arthropoda</taxon>
        <taxon>Hexapoda</taxon>
        <taxon>Insecta</taxon>
        <taxon>Pterygota</taxon>
        <taxon>Neoptera</taxon>
        <taxon>Endopterygota</taxon>
        <taxon>Lepidoptera</taxon>
        <taxon>Glossata</taxon>
        <taxon>Ditrysia</taxon>
        <taxon>Noctuoidea</taxon>
        <taxon>Noctuidae</taxon>
        <taxon>Amphipyrinae</taxon>
        <taxon>Spodoptera</taxon>
    </lineage>
</organism>
<keyword evidence="7" id="KW-1185">Reference proteome</keyword>
<evidence type="ECO:0000313" key="8">
    <source>
        <dbReference type="RefSeq" id="XP_035433756.2"/>
    </source>
</evidence>
<comment type="subcellular location">
    <subcellularLocation>
        <location evidence="1">Secreted</location>
    </subcellularLocation>
</comment>
<evidence type="ECO:0000256" key="1">
    <source>
        <dbReference type="ARBA" id="ARBA00004613"/>
    </source>
</evidence>
<evidence type="ECO:0000313" key="7">
    <source>
        <dbReference type="Proteomes" id="UP000829999"/>
    </source>
</evidence>
<dbReference type="OrthoDB" id="7407350at2759"/>
<dbReference type="AlphaFoldDB" id="A0A9R0CYM1"/>
<dbReference type="Gene3D" id="3.40.50.1820">
    <property type="entry name" value="alpha/beta hydrolase"/>
    <property type="match status" value="1"/>
</dbReference>
<evidence type="ECO:0000256" key="3">
    <source>
        <dbReference type="ARBA" id="ARBA00022525"/>
    </source>
</evidence>
<dbReference type="PRINTS" id="PR00821">
    <property type="entry name" value="TAGLIPASE"/>
</dbReference>
<dbReference type="SUPFAM" id="SSF53474">
    <property type="entry name" value="alpha/beta-Hydrolases"/>
    <property type="match status" value="1"/>
</dbReference>
<feature type="chain" id="PRO_5040374888" evidence="5">
    <location>
        <begin position="22"/>
        <end position="329"/>
    </location>
</feature>
<proteinExistence type="inferred from homology"/>
<dbReference type="Pfam" id="PF00151">
    <property type="entry name" value="Lipase"/>
    <property type="match status" value="1"/>
</dbReference>
<sequence length="329" mass="36091">MSQKIWNVVILFSAILQLTQAWTFKGYKGSLNNSLEVSSTNGTQLIDEGYIDVDRITVFYAFGFLGSENIQDTDRFIEATLNYTDWSIVLVNWKDEATPGGLPDYFTASRNSQTVGTELGQAISTMVASGLNPNNTILVGFSLGAQLCGRAGFTIKNIIGQPLPLIVGLDAAKPLFEPIEIFRCIKSTDASRVVLVHADMGRFGVSGSHGTQDFYANEIYYESHGYQPGCSLVNTLLNPIFMFENFDFFRVVFCSHLRAVQFWVENITNNCTIIGNRASSGAAWLLSGGTPNNLTCLGYNASQSAEGNYYFRTNAEPLYGLGINGTTPF</sequence>
<evidence type="ECO:0000256" key="4">
    <source>
        <dbReference type="RuleBase" id="RU004262"/>
    </source>
</evidence>
<protein>
    <submittedName>
        <fullName evidence="8">Phospholipase A1-like</fullName>
    </submittedName>
</protein>
<dbReference type="InterPro" id="IPR029058">
    <property type="entry name" value="AB_hydrolase_fold"/>
</dbReference>
<dbReference type="RefSeq" id="XP_035433756.2">
    <property type="nucleotide sequence ID" value="XM_035577863.2"/>
</dbReference>
<evidence type="ECO:0000259" key="6">
    <source>
        <dbReference type="Pfam" id="PF00151"/>
    </source>
</evidence>
<dbReference type="Proteomes" id="UP000829999">
    <property type="component" value="Chromosome 28"/>
</dbReference>
<keyword evidence="5" id="KW-0732">Signal</keyword>
<keyword evidence="3" id="KW-0964">Secreted</keyword>
<name>A0A9R0CYM1_SPOFR</name>